<dbReference type="PANTHER" id="PTHR43289:SF6">
    <property type="entry name" value="SERINE_THREONINE-PROTEIN KINASE NEKL-3"/>
    <property type="match status" value="1"/>
</dbReference>
<dbReference type="PANTHER" id="PTHR43289">
    <property type="entry name" value="MITOGEN-ACTIVATED PROTEIN KINASE KINASE KINASE 20-RELATED"/>
    <property type="match status" value="1"/>
</dbReference>
<evidence type="ECO:0000256" key="4">
    <source>
        <dbReference type="ARBA" id="ARBA00022741"/>
    </source>
</evidence>
<accession>A0ABM9LAE9</accession>
<dbReference type="Proteomes" id="UP001190465">
    <property type="component" value="Chromosome"/>
</dbReference>
<dbReference type="CDD" id="cd14014">
    <property type="entry name" value="STKc_PknB_like"/>
    <property type="match status" value="1"/>
</dbReference>
<dbReference type="GO" id="GO:0004674">
    <property type="term" value="F:protein serine/threonine kinase activity"/>
    <property type="evidence" value="ECO:0007669"/>
    <property type="project" value="UniProtKB-EC"/>
</dbReference>
<gene>
    <name evidence="10" type="ORF">MU0053_000456</name>
</gene>
<feature type="domain" description="Protein kinase" evidence="9">
    <location>
        <begin position="10"/>
        <end position="270"/>
    </location>
</feature>
<organism evidence="10 11">
    <name type="scientific">[Mycobacterium] burgundiense</name>
    <dbReference type="NCBI Taxonomy" id="3064286"/>
    <lineage>
        <taxon>Bacteria</taxon>
        <taxon>Bacillati</taxon>
        <taxon>Actinomycetota</taxon>
        <taxon>Actinomycetes</taxon>
        <taxon>Mycobacteriales</taxon>
        <taxon>Mycobacteriaceae</taxon>
        <taxon>Mycolicibacterium</taxon>
    </lineage>
</organism>
<evidence type="ECO:0000256" key="2">
    <source>
        <dbReference type="ARBA" id="ARBA00022527"/>
    </source>
</evidence>
<dbReference type="InterPro" id="IPR008271">
    <property type="entry name" value="Ser/Thr_kinase_AS"/>
</dbReference>
<keyword evidence="5 10" id="KW-0418">Kinase</keyword>
<dbReference type="RefSeq" id="WP_308480802.1">
    <property type="nucleotide sequence ID" value="NZ_OY726397.1"/>
</dbReference>
<dbReference type="InterPro" id="IPR017441">
    <property type="entry name" value="Protein_kinase_ATP_BS"/>
</dbReference>
<dbReference type="PROSITE" id="PS50011">
    <property type="entry name" value="PROTEIN_KINASE_DOM"/>
    <property type="match status" value="1"/>
</dbReference>
<dbReference type="PROSITE" id="PS00107">
    <property type="entry name" value="PROTEIN_KINASE_ATP"/>
    <property type="match status" value="1"/>
</dbReference>
<evidence type="ECO:0000256" key="8">
    <source>
        <dbReference type="SAM" id="MobiDB-lite"/>
    </source>
</evidence>
<dbReference type="InterPro" id="IPR011009">
    <property type="entry name" value="Kinase-like_dom_sf"/>
</dbReference>
<evidence type="ECO:0000256" key="3">
    <source>
        <dbReference type="ARBA" id="ARBA00022679"/>
    </source>
</evidence>
<feature type="compositionally biased region" description="Low complexity" evidence="8">
    <location>
        <begin position="331"/>
        <end position="345"/>
    </location>
</feature>
<dbReference type="Gene3D" id="3.30.200.20">
    <property type="entry name" value="Phosphorylase Kinase, domain 1"/>
    <property type="match status" value="1"/>
</dbReference>
<evidence type="ECO:0000256" key="1">
    <source>
        <dbReference type="ARBA" id="ARBA00012513"/>
    </source>
</evidence>
<evidence type="ECO:0000256" key="5">
    <source>
        <dbReference type="ARBA" id="ARBA00022777"/>
    </source>
</evidence>
<evidence type="ECO:0000256" key="6">
    <source>
        <dbReference type="ARBA" id="ARBA00022840"/>
    </source>
</evidence>
<feature type="compositionally biased region" description="Pro residues" evidence="8">
    <location>
        <begin position="346"/>
        <end position="362"/>
    </location>
</feature>
<dbReference type="SMART" id="SM00220">
    <property type="entry name" value="S_TKc"/>
    <property type="match status" value="1"/>
</dbReference>
<keyword evidence="4 7" id="KW-0547">Nucleotide-binding</keyword>
<name>A0ABM9LAE9_9MYCO</name>
<evidence type="ECO:0000256" key="7">
    <source>
        <dbReference type="PROSITE-ProRule" id="PRU10141"/>
    </source>
</evidence>
<proteinExistence type="predicted"/>
<reference evidence="10 11" key="1">
    <citation type="submission" date="2023-08" db="EMBL/GenBank/DDBJ databases">
        <authorList>
            <person name="Folkvardsen B D."/>
            <person name="Norman A."/>
        </authorList>
    </citation>
    <scope>NUCLEOTIDE SEQUENCE [LARGE SCALE GENOMIC DNA]</scope>
    <source>
        <strain evidence="10 11">Mu0053</strain>
    </source>
</reference>
<keyword evidence="6 7" id="KW-0067">ATP-binding</keyword>
<feature type="compositionally biased region" description="Basic and acidic residues" evidence="8">
    <location>
        <begin position="386"/>
        <end position="396"/>
    </location>
</feature>
<dbReference type="EC" id="2.7.11.1" evidence="1"/>
<evidence type="ECO:0000313" key="11">
    <source>
        <dbReference type="Proteomes" id="UP001190465"/>
    </source>
</evidence>
<evidence type="ECO:0000313" key="10">
    <source>
        <dbReference type="EMBL" id="CAJ1495674.1"/>
    </source>
</evidence>
<keyword evidence="11" id="KW-1185">Reference proteome</keyword>
<feature type="region of interest" description="Disordered" evidence="8">
    <location>
        <begin position="330"/>
        <end position="396"/>
    </location>
</feature>
<dbReference type="Gene3D" id="1.10.510.10">
    <property type="entry name" value="Transferase(Phosphotransferase) domain 1"/>
    <property type="match status" value="1"/>
</dbReference>
<keyword evidence="2" id="KW-0723">Serine/threonine-protein kinase</keyword>
<protein>
    <recommendedName>
        <fullName evidence="1">non-specific serine/threonine protein kinase</fullName>
        <ecNumber evidence="1">2.7.11.1</ecNumber>
    </recommendedName>
</protein>
<dbReference type="SUPFAM" id="SSF56112">
    <property type="entry name" value="Protein kinase-like (PK-like)"/>
    <property type="match status" value="1"/>
</dbReference>
<keyword evidence="3 10" id="KW-0808">Transferase</keyword>
<dbReference type="PROSITE" id="PS00108">
    <property type="entry name" value="PROTEIN_KINASE_ST"/>
    <property type="match status" value="1"/>
</dbReference>
<sequence length="396" mass="40910">MDAVLLGGRYQLGGVLGSGGMAEVRDGWDARLNRPVAIKLLHPGLRSRPDMQHRFHAEARAAAALNHPNIGSVYDTGEHLGTPYIVMERLPGSTFADVLARGALPGTVVRSMLQNVLAALEVAHAAGILHRDIKPGNILLTDSGDALKVADFGIAKTVDTAPTRTGEILGTMAYLSPQRVAGEAASAADDVYAVGVVGYQALAGSAPFHHDNLGALARAIMTEQPPPLLALRPDAEPDLVHTIERAMARDAQHRFRSAHDMLGALSGPAVPSPRPPSTKVLETPFPMEPASLVYVPPPRRRPSRRSVALAGGGAVLVAVTAMFVAAAQDSPSVPAPGTTAPAVSTAPPPPAPSASTLPPAPVPVMGEEPPGKKKSPGNRGNGRGNGKPDKPGKGPG</sequence>
<evidence type="ECO:0000259" key="9">
    <source>
        <dbReference type="PROSITE" id="PS50011"/>
    </source>
</evidence>
<dbReference type="Pfam" id="PF00069">
    <property type="entry name" value="Pkinase"/>
    <property type="match status" value="1"/>
</dbReference>
<dbReference type="EMBL" id="OY726397">
    <property type="protein sequence ID" value="CAJ1495674.1"/>
    <property type="molecule type" value="Genomic_DNA"/>
</dbReference>
<dbReference type="InterPro" id="IPR000719">
    <property type="entry name" value="Prot_kinase_dom"/>
</dbReference>
<feature type="binding site" evidence="7">
    <location>
        <position position="39"/>
    </location>
    <ligand>
        <name>ATP</name>
        <dbReference type="ChEBI" id="CHEBI:30616"/>
    </ligand>
</feature>